<gene>
    <name evidence="1" type="ORF">R3W88_022742</name>
</gene>
<dbReference type="AlphaFoldDB" id="A0AAV9LYV4"/>
<protein>
    <submittedName>
        <fullName evidence="1">Uncharacterized protein</fullName>
    </submittedName>
</protein>
<name>A0AAV9LYV4_9SOLN</name>
<sequence>MSKLHKTIVYLTKSHSTREETRKVRYIIRDIQGQLSLKQSAKVVTDCTIGNIKSYTFIRLGDESEQLHVMTTLHINVLKLKMSMTLIRLIRWELGYQ</sequence>
<proteinExistence type="predicted"/>
<accession>A0AAV9LYV4</accession>
<organism evidence="1 2">
    <name type="scientific">Solanum pinnatisectum</name>
    <name type="common">tansyleaf nightshade</name>
    <dbReference type="NCBI Taxonomy" id="50273"/>
    <lineage>
        <taxon>Eukaryota</taxon>
        <taxon>Viridiplantae</taxon>
        <taxon>Streptophyta</taxon>
        <taxon>Embryophyta</taxon>
        <taxon>Tracheophyta</taxon>
        <taxon>Spermatophyta</taxon>
        <taxon>Magnoliopsida</taxon>
        <taxon>eudicotyledons</taxon>
        <taxon>Gunneridae</taxon>
        <taxon>Pentapetalae</taxon>
        <taxon>asterids</taxon>
        <taxon>lamiids</taxon>
        <taxon>Solanales</taxon>
        <taxon>Solanaceae</taxon>
        <taxon>Solanoideae</taxon>
        <taxon>Solaneae</taxon>
        <taxon>Solanum</taxon>
    </lineage>
</organism>
<evidence type="ECO:0000313" key="2">
    <source>
        <dbReference type="Proteomes" id="UP001311915"/>
    </source>
</evidence>
<dbReference type="EMBL" id="JAWPEI010000004">
    <property type="protein sequence ID" value="KAK4729754.1"/>
    <property type="molecule type" value="Genomic_DNA"/>
</dbReference>
<dbReference type="Proteomes" id="UP001311915">
    <property type="component" value="Unassembled WGS sequence"/>
</dbReference>
<evidence type="ECO:0000313" key="1">
    <source>
        <dbReference type="EMBL" id="KAK4729754.1"/>
    </source>
</evidence>
<reference evidence="1 2" key="1">
    <citation type="submission" date="2023-10" db="EMBL/GenBank/DDBJ databases">
        <title>Genome-Wide Identification Analysis in wild type Solanum Pinnatisectum Reveals Some Genes Defensing Phytophthora Infestans.</title>
        <authorList>
            <person name="Sun C."/>
        </authorList>
    </citation>
    <scope>NUCLEOTIDE SEQUENCE [LARGE SCALE GENOMIC DNA]</scope>
    <source>
        <strain evidence="1">LQN</strain>
        <tissue evidence="1">Leaf</tissue>
    </source>
</reference>
<keyword evidence="2" id="KW-1185">Reference proteome</keyword>
<comment type="caution">
    <text evidence="1">The sequence shown here is derived from an EMBL/GenBank/DDBJ whole genome shotgun (WGS) entry which is preliminary data.</text>
</comment>